<dbReference type="AlphaFoldDB" id="A0A6A6H573"/>
<keyword evidence="1" id="KW-1133">Transmembrane helix</keyword>
<organism evidence="2 3">
    <name type="scientific">Viridothelium virens</name>
    <name type="common">Speckled blister lichen</name>
    <name type="synonym">Trypethelium virens</name>
    <dbReference type="NCBI Taxonomy" id="1048519"/>
    <lineage>
        <taxon>Eukaryota</taxon>
        <taxon>Fungi</taxon>
        <taxon>Dikarya</taxon>
        <taxon>Ascomycota</taxon>
        <taxon>Pezizomycotina</taxon>
        <taxon>Dothideomycetes</taxon>
        <taxon>Dothideomycetes incertae sedis</taxon>
        <taxon>Trypetheliales</taxon>
        <taxon>Trypetheliaceae</taxon>
        <taxon>Viridothelium</taxon>
    </lineage>
</organism>
<dbReference type="Proteomes" id="UP000800092">
    <property type="component" value="Unassembled WGS sequence"/>
</dbReference>
<protein>
    <submittedName>
        <fullName evidence="2">Uncharacterized protein</fullName>
    </submittedName>
</protein>
<feature type="transmembrane region" description="Helical" evidence="1">
    <location>
        <begin position="20"/>
        <end position="42"/>
    </location>
</feature>
<reference evidence="2" key="1">
    <citation type="journal article" date="2020" name="Stud. Mycol.">
        <title>101 Dothideomycetes genomes: a test case for predicting lifestyles and emergence of pathogens.</title>
        <authorList>
            <person name="Haridas S."/>
            <person name="Albert R."/>
            <person name="Binder M."/>
            <person name="Bloem J."/>
            <person name="Labutti K."/>
            <person name="Salamov A."/>
            <person name="Andreopoulos B."/>
            <person name="Baker S."/>
            <person name="Barry K."/>
            <person name="Bills G."/>
            <person name="Bluhm B."/>
            <person name="Cannon C."/>
            <person name="Castanera R."/>
            <person name="Culley D."/>
            <person name="Daum C."/>
            <person name="Ezra D."/>
            <person name="Gonzalez J."/>
            <person name="Henrissat B."/>
            <person name="Kuo A."/>
            <person name="Liang C."/>
            <person name="Lipzen A."/>
            <person name="Lutzoni F."/>
            <person name="Magnuson J."/>
            <person name="Mondo S."/>
            <person name="Nolan M."/>
            <person name="Ohm R."/>
            <person name="Pangilinan J."/>
            <person name="Park H.-J."/>
            <person name="Ramirez L."/>
            <person name="Alfaro M."/>
            <person name="Sun H."/>
            <person name="Tritt A."/>
            <person name="Yoshinaga Y."/>
            <person name="Zwiers L.-H."/>
            <person name="Turgeon B."/>
            <person name="Goodwin S."/>
            <person name="Spatafora J."/>
            <person name="Crous P."/>
            <person name="Grigoriev I."/>
        </authorList>
    </citation>
    <scope>NUCLEOTIDE SEQUENCE</scope>
    <source>
        <strain evidence="2">Tuck. ex Michener</strain>
    </source>
</reference>
<accession>A0A6A6H573</accession>
<evidence type="ECO:0000256" key="1">
    <source>
        <dbReference type="SAM" id="Phobius"/>
    </source>
</evidence>
<evidence type="ECO:0000313" key="2">
    <source>
        <dbReference type="EMBL" id="KAF2233246.1"/>
    </source>
</evidence>
<keyword evidence="1" id="KW-0812">Transmembrane</keyword>
<evidence type="ECO:0000313" key="3">
    <source>
        <dbReference type="Proteomes" id="UP000800092"/>
    </source>
</evidence>
<keyword evidence="3" id="KW-1185">Reference proteome</keyword>
<dbReference type="EMBL" id="ML991808">
    <property type="protein sequence ID" value="KAF2233246.1"/>
    <property type="molecule type" value="Genomic_DNA"/>
</dbReference>
<proteinExistence type="predicted"/>
<keyword evidence="1" id="KW-0472">Membrane</keyword>
<gene>
    <name evidence="2" type="ORF">EV356DRAFT_503834</name>
</gene>
<sequence length="52" mass="5789">MSQFLSYKLTHCPEAATRSLIAGIYVVTATSFAVLVFSWLLAKAYSQNAFRD</sequence>
<name>A0A6A6H573_VIRVR</name>